<dbReference type="Pfam" id="PF09479">
    <property type="entry name" value="Flg_new"/>
    <property type="match status" value="1"/>
</dbReference>
<feature type="region of interest" description="Disordered" evidence="2">
    <location>
        <begin position="592"/>
        <end position="636"/>
    </location>
</feature>
<comment type="subcellular location">
    <subcellularLocation>
        <location evidence="1">Cell envelope</location>
    </subcellularLocation>
</comment>
<sequence length="671" mass="72131">MGTFKSGFNNKVSAVPGTHITLPGADAATLTGNQASHLAGWSTSSKTSVPEYKPGDDYVVPSSGVTLYAVWQKSLILSPKLENMTAYYMVVDTSGNVLSEGPVNGATPVTAPGPQSPEDFVEVFVKPDPNYLITRIESADVNNFIYPLGDNYMGRPGKYLKKSDVQRMKNQGYVATFGWGTKYQKEGNNLIVDARAIQPVPEAKIVPDKTQDLKKGDVVTLTVTLRAGDLQNQYSAALNGTPVVHIGKTSTTDIPLSNVKKTDNDTYTGTAQYTLTADDIKNNSLNASVEASFTYSYEFPFKGEHDAQYSVTTAAAIDSSSDAIVIDGYAKAHKVSYNYSFLGGVTAPTGFPVLPVDSTAYTKGNTVNISATPATGSTVRDDANSGTWNFTGWYLYDRLISGTTTMGDDDLNFEGRWLFQADTDTLTYDANSGSDAYEGATDPSQGYAGGIVNVKKNGFTRQGYRFTGWNTKADGTGTEFVPDSAYVLNGKADDVLYAQWEKTYKVNYQLSYDGADGSDTSSFPAEVVTVPEDDKEYAEKDVVTVSTEPSKRKVKDPINGGTWTFSGWTLNGQPAGEKLTVGTEDITLTGTWTFTPDKKTTPGDNTNSNSNTNSGSTTTTNTKITRTGDAQGTPRTGDDTVFELYASMLGISGAALAAFVVARRRRNSLEK</sequence>
<feature type="compositionally biased region" description="Low complexity" evidence="2">
    <location>
        <begin position="602"/>
        <end position="628"/>
    </location>
</feature>
<accession>A0A6A8M997</accession>
<evidence type="ECO:0000256" key="3">
    <source>
        <dbReference type="SAM" id="Phobius"/>
    </source>
</evidence>
<dbReference type="InterPro" id="IPR041030">
    <property type="entry name" value="SHIRT"/>
</dbReference>
<keyword evidence="3" id="KW-0472">Membrane</keyword>
<gene>
    <name evidence="5" type="ORF">FYJ66_04285</name>
</gene>
<comment type="caution">
    <text evidence="5">The sequence shown here is derived from an EMBL/GenBank/DDBJ whole genome shotgun (WGS) entry which is preliminary data.</text>
</comment>
<dbReference type="AlphaFoldDB" id="A0A6A8M997"/>
<dbReference type="EMBL" id="VUNB01000003">
    <property type="protein sequence ID" value="MST68809.1"/>
    <property type="molecule type" value="Genomic_DNA"/>
</dbReference>
<dbReference type="InterPro" id="IPR013378">
    <property type="entry name" value="InlB-like_B-rpt"/>
</dbReference>
<organism evidence="5">
    <name type="scientific">Baileyella intestinalis</name>
    <dbReference type="NCBI Taxonomy" id="2606709"/>
    <lineage>
        <taxon>Bacteria</taxon>
        <taxon>Bacillati</taxon>
        <taxon>Bacillota</taxon>
        <taxon>Clostridia</taxon>
        <taxon>Peptostreptococcales</taxon>
        <taxon>Anaerovoracaceae</taxon>
        <taxon>Baileyella</taxon>
    </lineage>
</organism>
<dbReference type="GO" id="GO:0030313">
    <property type="term" value="C:cell envelope"/>
    <property type="evidence" value="ECO:0007669"/>
    <property type="project" value="UniProtKB-SubCell"/>
</dbReference>
<dbReference type="InterPro" id="IPR042229">
    <property type="entry name" value="Listeria/Bacterioides_rpt_sf"/>
</dbReference>
<protein>
    <submittedName>
        <fullName evidence="5">InlB B-repeat-containing protein</fullName>
    </submittedName>
</protein>
<name>A0A6A8M997_9FIRM</name>
<feature type="domain" description="SHIRT" evidence="4">
    <location>
        <begin position="354"/>
        <end position="419"/>
    </location>
</feature>
<proteinExistence type="predicted"/>
<evidence type="ECO:0000259" key="4">
    <source>
        <dbReference type="Pfam" id="PF18655"/>
    </source>
</evidence>
<evidence type="ECO:0000256" key="1">
    <source>
        <dbReference type="ARBA" id="ARBA00004196"/>
    </source>
</evidence>
<reference evidence="5" key="1">
    <citation type="submission" date="2019-09" db="EMBL/GenBank/DDBJ databases">
        <title>In-depth cultivation of the pig gut microbiome towards novel bacterial diversity and tailored functional studies.</title>
        <authorList>
            <person name="Wylensek D."/>
            <person name="Hitch T.C.A."/>
            <person name="Clavel T."/>
        </authorList>
    </citation>
    <scope>NUCLEOTIDE SEQUENCE</scope>
    <source>
        <strain evidence="5">RF-744-FAT-WT-3</strain>
    </source>
</reference>
<dbReference type="Pfam" id="PF18655">
    <property type="entry name" value="SHIRT"/>
    <property type="match status" value="2"/>
</dbReference>
<dbReference type="Gene3D" id="2.60.40.4270">
    <property type="entry name" value="Listeria-Bacteroides repeat domain"/>
    <property type="match status" value="1"/>
</dbReference>
<feature type="transmembrane region" description="Helical" evidence="3">
    <location>
        <begin position="644"/>
        <end position="662"/>
    </location>
</feature>
<evidence type="ECO:0000313" key="5">
    <source>
        <dbReference type="EMBL" id="MST68809.1"/>
    </source>
</evidence>
<dbReference type="NCBIfam" id="TIGR02543">
    <property type="entry name" value="List_Bact_rpt"/>
    <property type="match status" value="1"/>
</dbReference>
<keyword evidence="3" id="KW-1133">Transmembrane helix</keyword>
<evidence type="ECO:0000256" key="2">
    <source>
        <dbReference type="SAM" id="MobiDB-lite"/>
    </source>
</evidence>
<keyword evidence="3" id="KW-0812">Transmembrane</keyword>
<feature type="domain" description="SHIRT" evidence="4">
    <location>
        <begin position="507"/>
        <end position="595"/>
    </location>
</feature>
<dbReference type="RefSeq" id="WP_154572279.1">
    <property type="nucleotide sequence ID" value="NZ_VUNB01000003.1"/>
</dbReference>